<dbReference type="EMBL" id="JBHRSV010000001">
    <property type="protein sequence ID" value="MFC2924687.1"/>
    <property type="molecule type" value="Genomic_DNA"/>
</dbReference>
<keyword evidence="5 6" id="KW-0804">Transcription</keyword>
<evidence type="ECO:0000256" key="6">
    <source>
        <dbReference type="HAMAP-Rule" id="MF_00073"/>
    </source>
</evidence>
<dbReference type="HAMAP" id="MF_00073">
    <property type="entry name" value="NusB"/>
    <property type="match status" value="1"/>
</dbReference>
<evidence type="ECO:0000256" key="3">
    <source>
        <dbReference type="ARBA" id="ARBA00022884"/>
    </source>
</evidence>
<dbReference type="InterPro" id="IPR035926">
    <property type="entry name" value="NusB-like_sf"/>
</dbReference>
<dbReference type="RefSeq" id="WP_343163601.1">
    <property type="nucleotide sequence ID" value="NZ_JBHRSV010000001.1"/>
</dbReference>
<dbReference type="Proteomes" id="UP001595379">
    <property type="component" value="Unassembled WGS sequence"/>
</dbReference>
<feature type="domain" description="NusB/RsmB/TIM44" evidence="7">
    <location>
        <begin position="19"/>
        <end position="152"/>
    </location>
</feature>
<dbReference type="PANTHER" id="PTHR11078:SF3">
    <property type="entry name" value="ANTITERMINATION NUSB DOMAIN-CONTAINING PROTEIN"/>
    <property type="match status" value="1"/>
</dbReference>
<evidence type="ECO:0000259" key="7">
    <source>
        <dbReference type="Pfam" id="PF01029"/>
    </source>
</evidence>
<organism evidence="8 9">
    <name type="scientific">Hyphobacterium vulgare</name>
    <dbReference type="NCBI Taxonomy" id="1736751"/>
    <lineage>
        <taxon>Bacteria</taxon>
        <taxon>Pseudomonadati</taxon>
        <taxon>Pseudomonadota</taxon>
        <taxon>Alphaproteobacteria</taxon>
        <taxon>Maricaulales</taxon>
        <taxon>Maricaulaceae</taxon>
        <taxon>Hyphobacterium</taxon>
    </lineage>
</organism>
<evidence type="ECO:0000256" key="2">
    <source>
        <dbReference type="ARBA" id="ARBA00022814"/>
    </source>
</evidence>
<proteinExistence type="inferred from homology"/>
<sequence length="162" mass="17789">MTDRKENDSEERARLRAASRLAAVQALYQMDLSGRGAKAVADEFLEVRFREEGAERPIVEADEDLFADILSGVVAVQAEVDGAVRDALASGWTLKRLDATVRAILRAGAYELMKRPDVPARVVIDQYVDVAHAFFEGPEPGFVNAALDTCARKVRADELKAK</sequence>
<evidence type="ECO:0000313" key="9">
    <source>
        <dbReference type="Proteomes" id="UP001595379"/>
    </source>
</evidence>
<keyword evidence="2 6" id="KW-0889">Transcription antitermination</keyword>
<evidence type="ECO:0000256" key="1">
    <source>
        <dbReference type="ARBA" id="ARBA00005952"/>
    </source>
</evidence>
<comment type="similarity">
    <text evidence="1 6">Belongs to the NusB family.</text>
</comment>
<name>A0ABV6ZTE1_9PROT</name>
<dbReference type="InterPro" id="IPR011605">
    <property type="entry name" value="NusB_fam"/>
</dbReference>
<protein>
    <recommendedName>
        <fullName evidence="6">Transcription antitermination protein NusB</fullName>
    </recommendedName>
    <alternativeName>
        <fullName evidence="6">Antitermination factor NusB</fullName>
    </alternativeName>
</protein>
<dbReference type="PANTHER" id="PTHR11078">
    <property type="entry name" value="N UTILIZATION SUBSTANCE PROTEIN B-RELATED"/>
    <property type="match status" value="1"/>
</dbReference>
<dbReference type="NCBIfam" id="TIGR01951">
    <property type="entry name" value="nusB"/>
    <property type="match status" value="1"/>
</dbReference>
<dbReference type="SUPFAM" id="SSF48013">
    <property type="entry name" value="NusB-like"/>
    <property type="match status" value="1"/>
</dbReference>
<evidence type="ECO:0000256" key="4">
    <source>
        <dbReference type="ARBA" id="ARBA00023015"/>
    </source>
</evidence>
<dbReference type="Pfam" id="PF01029">
    <property type="entry name" value="NusB"/>
    <property type="match status" value="1"/>
</dbReference>
<gene>
    <name evidence="6 8" type="primary">nusB</name>
    <name evidence="8" type="ORF">ACFOOR_01065</name>
</gene>
<comment type="function">
    <text evidence="6">Involved in transcription antitermination. Required for transcription of ribosomal RNA (rRNA) genes. Binds specifically to the boxA antiterminator sequence of the ribosomal RNA (rrn) operons.</text>
</comment>
<keyword evidence="9" id="KW-1185">Reference proteome</keyword>
<keyword evidence="4 6" id="KW-0805">Transcription regulation</keyword>
<accession>A0ABV6ZTE1</accession>
<dbReference type="InterPro" id="IPR006027">
    <property type="entry name" value="NusB_RsmB_TIM44"/>
</dbReference>
<dbReference type="Gene3D" id="1.10.940.10">
    <property type="entry name" value="NusB-like"/>
    <property type="match status" value="1"/>
</dbReference>
<comment type="caution">
    <text evidence="8">The sequence shown here is derived from an EMBL/GenBank/DDBJ whole genome shotgun (WGS) entry which is preliminary data.</text>
</comment>
<evidence type="ECO:0000313" key="8">
    <source>
        <dbReference type="EMBL" id="MFC2924687.1"/>
    </source>
</evidence>
<reference evidence="9" key="1">
    <citation type="journal article" date="2019" name="Int. J. Syst. Evol. Microbiol.">
        <title>The Global Catalogue of Microorganisms (GCM) 10K type strain sequencing project: providing services to taxonomists for standard genome sequencing and annotation.</title>
        <authorList>
            <consortium name="The Broad Institute Genomics Platform"/>
            <consortium name="The Broad Institute Genome Sequencing Center for Infectious Disease"/>
            <person name="Wu L."/>
            <person name="Ma J."/>
        </authorList>
    </citation>
    <scope>NUCLEOTIDE SEQUENCE [LARGE SCALE GENOMIC DNA]</scope>
    <source>
        <strain evidence="9">KCTC 52487</strain>
    </source>
</reference>
<evidence type="ECO:0000256" key="5">
    <source>
        <dbReference type="ARBA" id="ARBA00023163"/>
    </source>
</evidence>
<keyword evidence="3 6" id="KW-0694">RNA-binding</keyword>